<evidence type="ECO:0000259" key="4">
    <source>
        <dbReference type="PROSITE" id="PS51767"/>
    </source>
</evidence>
<organism evidence="5 6">
    <name type="scientific">Albugo candida</name>
    <dbReference type="NCBI Taxonomy" id="65357"/>
    <lineage>
        <taxon>Eukaryota</taxon>
        <taxon>Sar</taxon>
        <taxon>Stramenopiles</taxon>
        <taxon>Oomycota</taxon>
        <taxon>Peronosporomycetes</taxon>
        <taxon>Albuginales</taxon>
        <taxon>Albuginaceae</taxon>
        <taxon>Albugo</taxon>
    </lineage>
</organism>
<accession>A0A024GPK7</accession>
<dbReference type="Pfam" id="PF00026">
    <property type="entry name" value="Asp"/>
    <property type="match status" value="1"/>
</dbReference>
<name>A0A024GPK7_9STRA</name>
<evidence type="ECO:0000256" key="1">
    <source>
        <dbReference type="ARBA" id="ARBA00007447"/>
    </source>
</evidence>
<dbReference type="PROSITE" id="PS51767">
    <property type="entry name" value="PEPTIDASE_A1"/>
    <property type="match status" value="1"/>
</dbReference>
<dbReference type="InterPro" id="IPR021109">
    <property type="entry name" value="Peptidase_aspartic_dom_sf"/>
</dbReference>
<dbReference type="Proteomes" id="UP000053237">
    <property type="component" value="Unassembled WGS sequence"/>
</dbReference>
<feature type="domain" description="Peptidase A1" evidence="4">
    <location>
        <begin position="1"/>
        <end position="151"/>
    </location>
</feature>
<gene>
    <name evidence="5" type="ORF">BN9_099330</name>
</gene>
<dbReference type="Gene3D" id="2.40.70.10">
    <property type="entry name" value="Acid Proteases"/>
    <property type="match status" value="1"/>
</dbReference>
<sequence>MIYLPAEIGSQGEWMVHMDGYSVGPETHVVRSYNAVFTLSTHWITGPMEDVVHIASRLGARPTDETGYFKVKCSASLPDVAFRLGERSMHFSDIDLGHHTIVRIGTECVLPIRYRNVWDQDMWELGTSFMHGKNTSFWSFDQLGKYEIGLTSNHYIDRF</sequence>
<dbReference type="GO" id="GO:0006508">
    <property type="term" value="P:proteolysis"/>
    <property type="evidence" value="ECO:0007669"/>
    <property type="project" value="UniProtKB-KW"/>
</dbReference>
<dbReference type="EMBL" id="CAIX01000244">
    <property type="protein sequence ID" value="CCI48734.1"/>
    <property type="molecule type" value="Genomic_DNA"/>
</dbReference>
<evidence type="ECO:0000256" key="2">
    <source>
        <dbReference type="ARBA" id="ARBA00022670"/>
    </source>
</evidence>
<dbReference type="PANTHER" id="PTHR47966">
    <property type="entry name" value="BETA-SITE APP-CLEAVING ENZYME, ISOFORM A-RELATED"/>
    <property type="match status" value="1"/>
</dbReference>
<evidence type="ECO:0000313" key="6">
    <source>
        <dbReference type="Proteomes" id="UP000053237"/>
    </source>
</evidence>
<dbReference type="AlphaFoldDB" id="A0A024GPK7"/>
<dbReference type="SUPFAM" id="SSF50630">
    <property type="entry name" value="Acid proteases"/>
    <property type="match status" value="1"/>
</dbReference>
<evidence type="ECO:0000313" key="5">
    <source>
        <dbReference type="EMBL" id="CCI48734.1"/>
    </source>
</evidence>
<dbReference type="InParanoid" id="A0A024GPK7"/>
<keyword evidence="2" id="KW-0645">Protease</keyword>
<reference evidence="5 6" key="1">
    <citation type="submission" date="2012-05" db="EMBL/GenBank/DDBJ databases">
        <title>Recombination and specialization in a pathogen metapopulation.</title>
        <authorList>
            <person name="Gardiner A."/>
            <person name="Kemen E."/>
            <person name="Schultz-Larsen T."/>
            <person name="MacLean D."/>
            <person name="Van Oosterhout C."/>
            <person name="Jones J.D.G."/>
        </authorList>
    </citation>
    <scope>NUCLEOTIDE SEQUENCE [LARGE SCALE GENOMIC DNA]</scope>
    <source>
        <strain evidence="5 6">Ac Nc2</strain>
    </source>
</reference>
<dbReference type="GO" id="GO:0004190">
    <property type="term" value="F:aspartic-type endopeptidase activity"/>
    <property type="evidence" value="ECO:0007669"/>
    <property type="project" value="UniProtKB-KW"/>
</dbReference>
<dbReference type="InterPro" id="IPR033121">
    <property type="entry name" value="PEPTIDASE_A1"/>
</dbReference>
<keyword evidence="6" id="KW-1185">Reference proteome</keyword>
<keyword evidence="3" id="KW-0064">Aspartyl protease</keyword>
<comment type="caution">
    <text evidence="5">The sequence shown here is derived from an EMBL/GenBank/DDBJ whole genome shotgun (WGS) entry which is preliminary data.</text>
</comment>
<dbReference type="InterPro" id="IPR001461">
    <property type="entry name" value="Aspartic_peptidase_A1"/>
</dbReference>
<proteinExistence type="inferred from homology"/>
<evidence type="ECO:0000256" key="3">
    <source>
        <dbReference type="ARBA" id="ARBA00022750"/>
    </source>
</evidence>
<dbReference type="PANTHER" id="PTHR47966:SF51">
    <property type="entry name" value="BETA-SITE APP-CLEAVING ENZYME, ISOFORM A-RELATED"/>
    <property type="match status" value="1"/>
</dbReference>
<keyword evidence="3" id="KW-0378">Hydrolase</keyword>
<protein>
    <recommendedName>
        <fullName evidence="4">Peptidase A1 domain-containing protein</fullName>
    </recommendedName>
</protein>
<comment type="similarity">
    <text evidence="1">Belongs to the peptidase A1 family.</text>
</comment>